<evidence type="ECO:0000256" key="3">
    <source>
        <dbReference type="ARBA" id="ARBA00004868"/>
    </source>
</evidence>
<dbReference type="GO" id="GO:0005524">
    <property type="term" value="F:ATP binding"/>
    <property type="evidence" value="ECO:0007669"/>
    <property type="project" value="UniProtKB-UniRule"/>
</dbReference>
<evidence type="ECO:0000256" key="7">
    <source>
        <dbReference type="ARBA" id="ARBA00022777"/>
    </source>
</evidence>
<dbReference type="GO" id="GO:0004417">
    <property type="term" value="F:hydroxyethylthiazole kinase activity"/>
    <property type="evidence" value="ECO:0007669"/>
    <property type="project" value="UniProtKB-UniRule"/>
</dbReference>
<evidence type="ECO:0000256" key="8">
    <source>
        <dbReference type="ARBA" id="ARBA00022840"/>
    </source>
</evidence>
<keyword evidence="5 11" id="KW-0479">Metal-binding</keyword>
<dbReference type="PRINTS" id="PR01099">
    <property type="entry name" value="HYETHTZKNASE"/>
</dbReference>
<sequence>MENFSSIFRYIMEQVRDQAPLIHCIANPISIHDCANVVLAAGARPIMAEHPGEVREITAGARALALNIGNITDARKESVRICMEEAARRRIPAVLDMVGIGCSSMRRQLVLDCLERRREICPQAPLILKGNLSEIKSLATAGEKEPVHTDGVDARACDGLTRENEAQTIQMIRGLAAAHQAVILATGKTDVIADERNTYLADNGCPAMSQITGTGCMLTVLAAVYASQRGCATGLYNWQEPFNPQKSATWQKPADAQADSLPKGLTEAALLAALVSGICGERAAEDWKGTGTFQVRLMDEFSGCTWELVEKYRKVREWNE</sequence>
<evidence type="ECO:0000256" key="5">
    <source>
        <dbReference type="ARBA" id="ARBA00022723"/>
    </source>
</evidence>
<reference evidence="12" key="2">
    <citation type="submission" date="2021-04" db="EMBL/GenBank/DDBJ databases">
        <authorList>
            <person name="Gilroy R."/>
        </authorList>
    </citation>
    <scope>NUCLEOTIDE SEQUENCE</scope>
    <source>
        <strain evidence="12">ChiBcec2-3848</strain>
    </source>
</reference>
<keyword evidence="4 11" id="KW-0808">Transferase</keyword>
<dbReference type="GO" id="GO:0009228">
    <property type="term" value="P:thiamine biosynthetic process"/>
    <property type="evidence" value="ECO:0007669"/>
    <property type="project" value="UniProtKB-KW"/>
</dbReference>
<feature type="binding site" evidence="11">
    <location>
        <position position="213"/>
    </location>
    <ligand>
        <name>substrate</name>
    </ligand>
</feature>
<comment type="pathway">
    <text evidence="3 11">Cofactor biosynthesis; thiamine diphosphate biosynthesis; 4-methyl-5-(2-phosphoethyl)-thiazole from 5-(2-hydroxyethyl)-4-methylthiazole: step 1/1.</text>
</comment>
<evidence type="ECO:0000256" key="10">
    <source>
        <dbReference type="ARBA" id="ARBA00022977"/>
    </source>
</evidence>
<dbReference type="AlphaFoldDB" id="A0A9D2TA19"/>
<evidence type="ECO:0000256" key="11">
    <source>
        <dbReference type="HAMAP-Rule" id="MF_00228"/>
    </source>
</evidence>
<evidence type="ECO:0000256" key="1">
    <source>
        <dbReference type="ARBA" id="ARBA00001771"/>
    </source>
</evidence>
<comment type="similarity">
    <text evidence="11">Belongs to the Thz kinase family.</text>
</comment>
<dbReference type="Pfam" id="PF02110">
    <property type="entry name" value="HK"/>
    <property type="match status" value="1"/>
</dbReference>
<evidence type="ECO:0000256" key="2">
    <source>
        <dbReference type="ARBA" id="ARBA00001946"/>
    </source>
</evidence>
<comment type="catalytic activity">
    <reaction evidence="1 11">
        <text>5-(2-hydroxyethyl)-4-methylthiazole + ATP = 4-methyl-5-(2-phosphooxyethyl)-thiazole + ADP + H(+)</text>
        <dbReference type="Rhea" id="RHEA:24212"/>
        <dbReference type="ChEBI" id="CHEBI:15378"/>
        <dbReference type="ChEBI" id="CHEBI:17957"/>
        <dbReference type="ChEBI" id="CHEBI:30616"/>
        <dbReference type="ChEBI" id="CHEBI:58296"/>
        <dbReference type="ChEBI" id="CHEBI:456216"/>
        <dbReference type="EC" id="2.7.1.50"/>
    </reaction>
</comment>
<accession>A0A9D2TA19</accession>
<comment type="cofactor">
    <cofactor evidence="2 11">
        <name>Mg(2+)</name>
        <dbReference type="ChEBI" id="CHEBI:18420"/>
    </cofactor>
</comment>
<dbReference type="EC" id="2.7.1.50" evidence="11"/>
<dbReference type="Gene3D" id="3.40.1190.20">
    <property type="match status" value="1"/>
</dbReference>
<reference evidence="12" key="1">
    <citation type="journal article" date="2021" name="PeerJ">
        <title>Extensive microbial diversity within the chicken gut microbiome revealed by metagenomics and culture.</title>
        <authorList>
            <person name="Gilroy R."/>
            <person name="Ravi A."/>
            <person name="Getino M."/>
            <person name="Pursley I."/>
            <person name="Horton D.L."/>
            <person name="Alikhan N.F."/>
            <person name="Baker D."/>
            <person name="Gharbi K."/>
            <person name="Hall N."/>
            <person name="Watson M."/>
            <person name="Adriaenssens E.M."/>
            <person name="Foster-Nyarko E."/>
            <person name="Jarju S."/>
            <person name="Secka A."/>
            <person name="Antonio M."/>
            <person name="Oren A."/>
            <person name="Chaudhuri R.R."/>
            <person name="La Ragione R."/>
            <person name="Hildebrand F."/>
            <person name="Pallen M.J."/>
        </authorList>
    </citation>
    <scope>NUCLEOTIDE SEQUENCE</scope>
    <source>
        <strain evidence="12">ChiBcec2-3848</strain>
    </source>
</reference>
<dbReference type="GO" id="GO:0009229">
    <property type="term" value="P:thiamine diphosphate biosynthetic process"/>
    <property type="evidence" value="ECO:0007669"/>
    <property type="project" value="UniProtKB-UniRule"/>
</dbReference>
<feature type="binding site" evidence="11">
    <location>
        <position position="186"/>
    </location>
    <ligand>
        <name>ATP</name>
        <dbReference type="ChEBI" id="CHEBI:30616"/>
    </ligand>
</feature>
<name>A0A9D2TA19_9FIRM</name>
<protein>
    <recommendedName>
        <fullName evidence="11">Hydroxyethylthiazole kinase</fullName>
        <ecNumber evidence="11">2.7.1.50</ecNumber>
    </recommendedName>
    <alternativeName>
        <fullName evidence="11">4-methyl-5-beta-hydroxyethylthiazole kinase</fullName>
        <shortName evidence="11">TH kinase</shortName>
        <shortName evidence="11">Thz kinase</shortName>
    </alternativeName>
</protein>
<keyword evidence="7 11" id="KW-0418">Kinase</keyword>
<organism evidence="12 13">
    <name type="scientific">Candidatus Blautia merdavium</name>
    <dbReference type="NCBI Taxonomy" id="2838494"/>
    <lineage>
        <taxon>Bacteria</taxon>
        <taxon>Bacillati</taxon>
        <taxon>Bacillota</taxon>
        <taxon>Clostridia</taxon>
        <taxon>Lachnospirales</taxon>
        <taxon>Lachnospiraceae</taxon>
        <taxon>Blautia</taxon>
    </lineage>
</organism>
<dbReference type="SUPFAM" id="SSF53613">
    <property type="entry name" value="Ribokinase-like"/>
    <property type="match status" value="1"/>
</dbReference>
<feature type="binding site" evidence="11">
    <location>
        <position position="47"/>
    </location>
    <ligand>
        <name>substrate</name>
    </ligand>
</feature>
<proteinExistence type="inferred from homology"/>
<feature type="binding site" evidence="11">
    <location>
        <position position="129"/>
    </location>
    <ligand>
        <name>ATP</name>
        <dbReference type="ChEBI" id="CHEBI:30616"/>
    </ligand>
</feature>
<dbReference type="EMBL" id="DWVZ01000015">
    <property type="protein sequence ID" value="HJC62289.1"/>
    <property type="molecule type" value="Genomic_DNA"/>
</dbReference>
<keyword evidence="8 11" id="KW-0067">ATP-binding</keyword>
<evidence type="ECO:0000256" key="9">
    <source>
        <dbReference type="ARBA" id="ARBA00022842"/>
    </source>
</evidence>
<dbReference type="GO" id="GO:0000287">
    <property type="term" value="F:magnesium ion binding"/>
    <property type="evidence" value="ECO:0007669"/>
    <property type="project" value="UniProtKB-UniRule"/>
</dbReference>
<comment type="caution">
    <text evidence="12">The sequence shown here is derived from an EMBL/GenBank/DDBJ whole genome shotgun (WGS) entry which is preliminary data.</text>
</comment>
<dbReference type="InterPro" id="IPR000417">
    <property type="entry name" value="Hyethyz_kinase"/>
</dbReference>
<evidence type="ECO:0000256" key="4">
    <source>
        <dbReference type="ARBA" id="ARBA00022679"/>
    </source>
</evidence>
<evidence type="ECO:0000313" key="12">
    <source>
        <dbReference type="EMBL" id="HJC62289.1"/>
    </source>
</evidence>
<keyword evidence="10 11" id="KW-0784">Thiamine biosynthesis</keyword>
<evidence type="ECO:0000256" key="6">
    <source>
        <dbReference type="ARBA" id="ARBA00022741"/>
    </source>
</evidence>
<dbReference type="HAMAP" id="MF_00228">
    <property type="entry name" value="Thz_kinase"/>
    <property type="match status" value="1"/>
</dbReference>
<dbReference type="Proteomes" id="UP000823886">
    <property type="component" value="Unassembled WGS sequence"/>
</dbReference>
<comment type="function">
    <text evidence="11">Catalyzes the phosphorylation of the hydroxyl group of 4-methyl-5-beta-hydroxyethylthiazole (THZ).</text>
</comment>
<dbReference type="InterPro" id="IPR029056">
    <property type="entry name" value="Ribokinase-like"/>
</dbReference>
<gene>
    <name evidence="11" type="primary">thiM</name>
    <name evidence="12" type="ORF">H9753_01540</name>
</gene>
<keyword evidence="6 11" id="KW-0547">Nucleotide-binding</keyword>
<dbReference type="CDD" id="cd01170">
    <property type="entry name" value="THZ_kinase"/>
    <property type="match status" value="1"/>
</dbReference>
<evidence type="ECO:0000313" key="13">
    <source>
        <dbReference type="Proteomes" id="UP000823886"/>
    </source>
</evidence>
<keyword evidence="9 11" id="KW-0460">Magnesium</keyword>